<dbReference type="InterPro" id="IPR036047">
    <property type="entry name" value="F-box-like_dom_sf"/>
</dbReference>
<evidence type="ECO:0000259" key="1">
    <source>
        <dbReference type="PROSITE" id="PS50181"/>
    </source>
</evidence>
<dbReference type="SUPFAM" id="SSF81383">
    <property type="entry name" value="F-box domain"/>
    <property type="match status" value="1"/>
</dbReference>
<dbReference type="Gene3D" id="3.80.10.10">
    <property type="entry name" value="Ribonuclease Inhibitor"/>
    <property type="match status" value="1"/>
</dbReference>
<proteinExistence type="evidence at transcript level"/>
<reference evidence="2" key="1">
    <citation type="submission" date="2004-11" db="EMBL/GenBank/DDBJ databases">
        <title>The full-length cDNA sequences of Schistosoma japonicum genes.</title>
        <authorList>
            <person name="Han Z."/>
        </authorList>
    </citation>
    <scope>NUCLEOTIDE SEQUENCE</scope>
</reference>
<dbReference type="Pfam" id="PF12937">
    <property type="entry name" value="F-box-like"/>
    <property type="match status" value="1"/>
</dbReference>
<dbReference type="GO" id="GO:0031398">
    <property type="term" value="P:positive regulation of protein ubiquitination"/>
    <property type="evidence" value="ECO:0007669"/>
    <property type="project" value="TreeGrafter"/>
</dbReference>
<accession>Q5D9E2</accession>
<name>Q5D9E2_SCHJA</name>
<dbReference type="PANTHER" id="PTHR20933">
    <property type="entry name" value="F-BOX ONLY PROTEIN 33"/>
    <property type="match status" value="1"/>
</dbReference>
<dbReference type="PROSITE" id="PS50181">
    <property type="entry name" value="FBOX"/>
    <property type="match status" value="1"/>
</dbReference>
<feature type="domain" description="F-box" evidence="1">
    <location>
        <begin position="5"/>
        <end position="51"/>
    </location>
</feature>
<organism evidence="2">
    <name type="scientific">Schistosoma japonicum</name>
    <name type="common">Blood fluke</name>
    <dbReference type="NCBI Taxonomy" id="6182"/>
    <lineage>
        <taxon>Eukaryota</taxon>
        <taxon>Metazoa</taxon>
        <taxon>Spiralia</taxon>
        <taxon>Lophotrochozoa</taxon>
        <taxon>Platyhelminthes</taxon>
        <taxon>Trematoda</taxon>
        <taxon>Digenea</taxon>
        <taxon>Strigeidida</taxon>
        <taxon>Schistosomatoidea</taxon>
        <taxon>Schistosomatidae</taxon>
        <taxon>Schistosoma</taxon>
    </lineage>
</organism>
<dbReference type="InterPro" id="IPR001810">
    <property type="entry name" value="F-box_dom"/>
</dbReference>
<protein>
    <submittedName>
        <fullName evidence="2">SJCHGC05595 protein</fullName>
    </submittedName>
</protein>
<dbReference type="PANTHER" id="PTHR20933:SF4">
    <property type="entry name" value="F-BOX INVOLVED IN POLYQ PATHOGENESIS, ISOFORM A"/>
    <property type="match status" value="1"/>
</dbReference>
<dbReference type="SMART" id="SM00256">
    <property type="entry name" value="FBOX"/>
    <property type="match status" value="1"/>
</dbReference>
<evidence type="ECO:0000313" key="2">
    <source>
        <dbReference type="EMBL" id="AAW27564.1"/>
    </source>
</evidence>
<reference evidence="2" key="2">
    <citation type="journal article" date="2006" name="PLoS Pathog.">
        <title>New perspectives on host-parasite interplay by comparative transcriptomic and proteomic analyses of Schistosoma japonicum.</title>
        <authorList>
            <person name="Liu F."/>
            <person name="Lu J."/>
            <person name="Hu W."/>
            <person name="Wang S.Y."/>
            <person name="Cui S.J."/>
            <person name="Chi M."/>
            <person name="Yan Q."/>
            <person name="Wang X.R."/>
            <person name="Song H.D."/>
            <person name="Xu X.N."/>
            <person name="Wang J.J."/>
            <person name="Zhang X.L."/>
            <person name="Zhang X."/>
            <person name="Wang Z.Q."/>
            <person name="Xue C.L."/>
            <person name="Brindley P.J."/>
            <person name="McManus D.P."/>
            <person name="Yang P.Y."/>
            <person name="Feng Z."/>
            <person name="Chen Z."/>
            <person name="Han Z.G."/>
        </authorList>
    </citation>
    <scope>NUCLEOTIDE SEQUENCE</scope>
</reference>
<dbReference type="EMBL" id="AY815832">
    <property type="protein sequence ID" value="AAW27564.1"/>
    <property type="molecule type" value="mRNA"/>
</dbReference>
<dbReference type="AlphaFoldDB" id="Q5D9E2"/>
<dbReference type="InterPro" id="IPR032675">
    <property type="entry name" value="LRR_dom_sf"/>
</dbReference>
<sequence>MSQQPFLITRLPEKIMLQIFAHLSHPELCKIARVCKMWRRLAYDHTLWQSLNLRPEYGGIFVRSIDELLNLIHHRSGSGLRRIELSSDLVTIPVLEELGNRCPNLRYLTLDFSNAMQLHDFNELATFPSSIKYLCICLSDVIFMEGLMRKIYSCLSAVEFYI</sequence>